<evidence type="ECO:0000256" key="2">
    <source>
        <dbReference type="ARBA" id="ARBA00007208"/>
    </source>
</evidence>
<dbReference type="RefSeq" id="WP_167314924.1">
    <property type="nucleotide sequence ID" value="NZ_CP050266.1"/>
</dbReference>
<comment type="similarity">
    <text evidence="2">Belongs to the GSP N family.</text>
</comment>
<reference evidence="11 12" key="1">
    <citation type="submission" date="2020-03" db="EMBL/GenBank/DDBJ databases">
        <title>Genome mining reveals the biosynthetic pathways of PHA and ectoines of the halophilic strain Salinivibrio costicola M318 isolated from fermented shrimp paste.</title>
        <authorList>
            <person name="Doan T.V."/>
            <person name="Tran L.T."/>
            <person name="Trieu T.A."/>
            <person name="Nguyen Q.V."/>
            <person name="Quach T.N."/>
            <person name="Phi T.Q."/>
            <person name="Kumar S."/>
        </authorList>
    </citation>
    <scope>NUCLEOTIDE SEQUENCE [LARGE SCALE GENOMIC DNA]</scope>
    <source>
        <strain evidence="11 12">M318</strain>
    </source>
</reference>
<keyword evidence="7" id="KW-0812">Transmembrane</keyword>
<evidence type="ECO:0000256" key="4">
    <source>
        <dbReference type="ARBA" id="ARBA00022448"/>
    </source>
</evidence>
<protein>
    <recommendedName>
        <fullName evidence="3">Type II secretion system protein N</fullName>
    </recommendedName>
    <alternativeName>
        <fullName evidence="10">General secretion pathway protein N</fullName>
    </alternativeName>
</protein>
<organism evidence="11 12">
    <name type="scientific">Salinivibrio costicola</name>
    <name type="common">Vibrio costicola</name>
    <dbReference type="NCBI Taxonomy" id="51367"/>
    <lineage>
        <taxon>Bacteria</taxon>
        <taxon>Pseudomonadati</taxon>
        <taxon>Pseudomonadota</taxon>
        <taxon>Gammaproteobacteria</taxon>
        <taxon>Vibrionales</taxon>
        <taxon>Vibrionaceae</taxon>
        <taxon>Salinivibrio</taxon>
    </lineage>
</organism>
<comment type="subcellular location">
    <subcellularLocation>
        <location evidence="1">Cell inner membrane</location>
    </subcellularLocation>
</comment>
<keyword evidence="4" id="KW-0813">Transport</keyword>
<keyword evidence="8" id="KW-0653">Protein transport</keyword>
<evidence type="ECO:0000256" key="3">
    <source>
        <dbReference type="ARBA" id="ARBA00021563"/>
    </source>
</evidence>
<dbReference type="Pfam" id="PF01203">
    <property type="entry name" value="T2SSN"/>
    <property type="match status" value="1"/>
</dbReference>
<dbReference type="InterPro" id="IPR022792">
    <property type="entry name" value="T2SS_protein-GspN"/>
</dbReference>
<keyword evidence="9" id="KW-0472">Membrane</keyword>
<keyword evidence="6" id="KW-0997">Cell inner membrane</keyword>
<gene>
    <name evidence="11" type="ORF">HBA18_12785</name>
</gene>
<dbReference type="EMBL" id="CP050266">
    <property type="protein sequence ID" value="QIR07156.1"/>
    <property type="molecule type" value="Genomic_DNA"/>
</dbReference>
<evidence type="ECO:0000256" key="9">
    <source>
        <dbReference type="ARBA" id="ARBA00023136"/>
    </source>
</evidence>
<evidence type="ECO:0000256" key="10">
    <source>
        <dbReference type="ARBA" id="ARBA00030772"/>
    </source>
</evidence>
<name>A0ABX6K9V1_SALCS</name>
<evidence type="ECO:0000313" key="12">
    <source>
        <dbReference type="Proteomes" id="UP000501408"/>
    </source>
</evidence>
<evidence type="ECO:0000256" key="6">
    <source>
        <dbReference type="ARBA" id="ARBA00022519"/>
    </source>
</evidence>
<evidence type="ECO:0000256" key="1">
    <source>
        <dbReference type="ARBA" id="ARBA00004533"/>
    </source>
</evidence>
<evidence type="ECO:0000256" key="7">
    <source>
        <dbReference type="ARBA" id="ARBA00022692"/>
    </source>
</evidence>
<evidence type="ECO:0000256" key="5">
    <source>
        <dbReference type="ARBA" id="ARBA00022475"/>
    </source>
</evidence>
<dbReference type="Proteomes" id="UP000501408">
    <property type="component" value="Chromosome 1"/>
</dbReference>
<evidence type="ECO:0000313" key="11">
    <source>
        <dbReference type="EMBL" id="QIR07156.1"/>
    </source>
</evidence>
<accession>A0ABX6K9V1</accession>
<evidence type="ECO:0000256" key="8">
    <source>
        <dbReference type="ARBA" id="ARBA00022927"/>
    </source>
</evidence>
<sequence>MKKKIVLGLACTLVFLLSVVIHAPASLLRLAPLPPELKVGAIEGTVWKGRIAQIRWQDYTVGPLRWDLHVHRLFTSATLEADIRLRSPDGVKGKATVGFDGHAVSLSRALVSAPAQLLASSVALPANVAIEGHVDLVLRDLAFTEAGCQRLDGQLQWQQAALRLPMGRLADIPASATLRCEQQGILAEGQGASSSLSNKFSLSITPSGRYSVSGWLKPEAAFPPPMKEPLAWLGAPDQQGRYRFSFRG</sequence>
<keyword evidence="5" id="KW-1003">Cell membrane</keyword>
<proteinExistence type="inferred from homology"/>
<keyword evidence="12" id="KW-1185">Reference proteome</keyword>